<comment type="similarity">
    <text evidence="3">Belongs to the CitM (TC 2.A.11) transporter family.</text>
</comment>
<keyword evidence="7" id="KW-0059">Arsenical resistance</keyword>
<proteinExistence type="inferred from homology"/>
<gene>
    <name evidence="12" type="ORF">GCM10023094_24040</name>
</gene>
<evidence type="ECO:0000256" key="2">
    <source>
        <dbReference type="ARBA" id="ARBA00006433"/>
    </source>
</evidence>
<feature type="domain" description="Citrate transporter-like" evidence="11">
    <location>
        <begin position="20"/>
        <end position="355"/>
    </location>
</feature>
<keyword evidence="8 10" id="KW-1133">Transmembrane helix</keyword>
<feature type="transmembrane region" description="Helical" evidence="10">
    <location>
        <begin position="334"/>
        <end position="356"/>
    </location>
</feature>
<feature type="transmembrane region" description="Helical" evidence="10">
    <location>
        <begin position="160"/>
        <end position="191"/>
    </location>
</feature>
<evidence type="ECO:0000313" key="12">
    <source>
        <dbReference type="EMBL" id="GAA4479221.1"/>
    </source>
</evidence>
<protein>
    <submittedName>
        <fullName evidence="12">Arsenic transporter</fullName>
    </submittedName>
</protein>
<feature type="transmembrane region" description="Helical" evidence="10">
    <location>
        <begin position="221"/>
        <end position="238"/>
    </location>
</feature>
<dbReference type="PRINTS" id="PR00758">
    <property type="entry name" value="ARSENICPUMP"/>
</dbReference>
<accession>A0ABP8P3M8</accession>
<dbReference type="InterPro" id="IPR004680">
    <property type="entry name" value="Cit_transptr-like_dom"/>
</dbReference>
<evidence type="ECO:0000256" key="7">
    <source>
        <dbReference type="ARBA" id="ARBA00022849"/>
    </source>
</evidence>
<evidence type="ECO:0000256" key="4">
    <source>
        <dbReference type="ARBA" id="ARBA00022448"/>
    </source>
</evidence>
<keyword evidence="4" id="KW-0813">Transport</keyword>
<name>A0ABP8P3M8_9NOCA</name>
<dbReference type="Pfam" id="PF03600">
    <property type="entry name" value="CitMHS"/>
    <property type="match status" value="1"/>
</dbReference>
<keyword evidence="5" id="KW-1003">Cell membrane</keyword>
<organism evidence="12 13">
    <name type="scientific">Rhodococcus olei</name>
    <dbReference type="NCBI Taxonomy" id="2161675"/>
    <lineage>
        <taxon>Bacteria</taxon>
        <taxon>Bacillati</taxon>
        <taxon>Actinomycetota</taxon>
        <taxon>Actinomycetes</taxon>
        <taxon>Mycobacteriales</taxon>
        <taxon>Nocardiaceae</taxon>
        <taxon>Rhodococcus</taxon>
    </lineage>
</organism>
<keyword evidence="9 10" id="KW-0472">Membrane</keyword>
<feature type="transmembrane region" description="Helical" evidence="10">
    <location>
        <begin position="58"/>
        <end position="83"/>
    </location>
</feature>
<evidence type="ECO:0000313" key="13">
    <source>
        <dbReference type="Proteomes" id="UP001501183"/>
    </source>
</evidence>
<evidence type="ECO:0000259" key="11">
    <source>
        <dbReference type="Pfam" id="PF03600"/>
    </source>
</evidence>
<dbReference type="InterPro" id="IPR000802">
    <property type="entry name" value="Arsenical_pump_ArsB"/>
</dbReference>
<reference evidence="13" key="1">
    <citation type="journal article" date="2019" name="Int. J. Syst. Evol. Microbiol.">
        <title>The Global Catalogue of Microorganisms (GCM) 10K type strain sequencing project: providing services to taxonomists for standard genome sequencing and annotation.</title>
        <authorList>
            <consortium name="The Broad Institute Genomics Platform"/>
            <consortium name="The Broad Institute Genome Sequencing Center for Infectious Disease"/>
            <person name="Wu L."/>
            <person name="Ma J."/>
        </authorList>
    </citation>
    <scope>NUCLEOTIDE SEQUENCE [LARGE SCALE GENOMIC DNA]</scope>
    <source>
        <strain evidence="13">JCM 32206</strain>
    </source>
</reference>
<dbReference type="PANTHER" id="PTHR43302:SF5">
    <property type="entry name" value="TRANSPORTER ARSB-RELATED"/>
    <property type="match status" value="1"/>
</dbReference>
<evidence type="ECO:0000256" key="3">
    <source>
        <dbReference type="ARBA" id="ARBA00009843"/>
    </source>
</evidence>
<feature type="transmembrane region" description="Helical" evidence="10">
    <location>
        <begin position="308"/>
        <end position="327"/>
    </location>
</feature>
<comment type="similarity">
    <text evidence="2">Belongs to the ArsB family.</text>
</comment>
<evidence type="ECO:0000256" key="6">
    <source>
        <dbReference type="ARBA" id="ARBA00022692"/>
    </source>
</evidence>
<keyword evidence="6 10" id="KW-0812">Transmembrane</keyword>
<dbReference type="PANTHER" id="PTHR43302">
    <property type="entry name" value="TRANSPORTER ARSB-RELATED"/>
    <property type="match status" value="1"/>
</dbReference>
<feature type="transmembrane region" description="Helical" evidence="10">
    <location>
        <begin position="95"/>
        <end position="119"/>
    </location>
</feature>
<evidence type="ECO:0000256" key="10">
    <source>
        <dbReference type="SAM" id="Phobius"/>
    </source>
</evidence>
<evidence type="ECO:0000256" key="1">
    <source>
        <dbReference type="ARBA" id="ARBA00004651"/>
    </source>
</evidence>
<evidence type="ECO:0000256" key="9">
    <source>
        <dbReference type="ARBA" id="ARBA00023136"/>
    </source>
</evidence>
<evidence type="ECO:0000256" key="8">
    <source>
        <dbReference type="ARBA" id="ARBA00022989"/>
    </source>
</evidence>
<evidence type="ECO:0000256" key="5">
    <source>
        <dbReference type="ARBA" id="ARBA00022475"/>
    </source>
</evidence>
<sequence length="413" mass="41618">MIVLAAALVGLVLAAAIVRPHGLPEVVVAAPAAALLVAVGAVSPDEVVDVLHDLGPTVLFLAAILVLAHLADAHGVFRWIAGLLRSGSAGRPRRLFALSFVACTVTTAALSLDATVVLLTPAVLATATALGTSTRPSGYAAAHLANSASLLMPVSNLTNLLAFTATGLGFAHFTAIMALPWLVVVAVEFAVLRLWFARDLAAPPVPVAGSRVPRSVPAPRWALGVLAATLLGFAGSGVVGVEPVWAAVAGALALAVPALRDGRTRPRNLLVAADPYFVVFVLALGVVVSPLTGGAVADRLGDLLPSATSFPALLGTAALAAIAANLVNNLPATLLLLAALGPAAPAPLVLAVLIGVNVGPNLTYTGSLATMLWRRVAARADTPPRLGTFTALGLATVPPTLVGGTAALWLVTR</sequence>
<dbReference type="Proteomes" id="UP001501183">
    <property type="component" value="Unassembled WGS sequence"/>
</dbReference>
<comment type="subcellular location">
    <subcellularLocation>
        <location evidence="1">Cell membrane</location>
        <topology evidence="1">Multi-pass membrane protein</topology>
    </subcellularLocation>
</comment>
<keyword evidence="13" id="KW-1185">Reference proteome</keyword>
<dbReference type="RefSeq" id="WP_345345062.1">
    <property type="nucleotide sequence ID" value="NZ_BAABFB010000038.1"/>
</dbReference>
<feature type="transmembrane region" description="Helical" evidence="10">
    <location>
        <begin position="269"/>
        <end position="288"/>
    </location>
</feature>
<dbReference type="EMBL" id="BAABFB010000038">
    <property type="protein sequence ID" value="GAA4479221.1"/>
    <property type="molecule type" value="Genomic_DNA"/>
</dbReference>
<feature type="transmembrane region" description="Helical" evidence="10">
    <location>
        <begin position="244"/>
        <end position="262"/>
    </location>
</feature>
<feature type="transmembrane region" description="Helical" evidence="10">
    <location>
        <begin position="389"/>
        <end position="411"/>
    </location>
</feature>
<comment type="caution">
    <text evidence="12">The sequence shown here is derived from an EMBL/GenBank/DDBJ whole genome shotgun (WGS) entry which is preliminary data.</text>
</comment>